<gene>
    <name evidence="3" type="ORF">EATG_03217</name>
</gene>
<dbReference type="PANTHER" id="PTHR31988">
    <property type="entry name" value="ESTERASE, PUTATIVE (DUF303)-RELATED"/>
    <property type="match status" value="1"/>
</dbReference>
<evidence type="ECO:0000259" key="2">
    <source>
        <dbReference type="Pfam" id="PF03629"/>
    </source>
</evidence>
<dbReference type="Proteomes" id="UP000243401">
    <property type="component" value="Unassembled WGS sequence"/>
</dbReference>
<dbReference type="InterPro" id="IPR036514">
    <property type="entry name" value="SGNH_hydro_sf"/>
</dbReference>
<sequence length="341" mass="38727">MAHHLLSFQLRIYMNTIISPDYYYVLTVAGQSNAMAYGEGLPLPDSEDAPHPRIKQLARFTQTHPGGSSCQFNDIIPLTHCPHDVQDMRDYHHPLATDHQTQYGTVGQALHIARKLLPFIPDNAGVLIVPCCRGGSAFTAGCEGTYSEQHGASHDACRWGTDTPLYQDLVNRTRAALAKNPQNKFLGVCWMQGEFDLMTSDYALHPQYFNNMLEAFRKDLKQYSSQLLNTNTSAAPWFCGDTTWYWKENYPHAYETIYGNYKKNALTNIIFVGFQQQDERGLTNEPDEDPDDLITGYYGSAYRTPENWTTALRSSHFSSAARRGIISDKFADVILRFWQEK</sequence>
<evidence type="ECO:0000313" key="3">
    <source>
        <dbReference type="EMBL" id="OSL50691.1"/>
    </source>
</evidence>
<dbReference type="GO" id="GO:0016788">
    <property type="term" value="F:hydrolase activity, acting on ester bonds"/>
    <property type="evidence" value="ECO:0007669"/>
    <property type="project" value="UniProtKB-ARBA"/>
</dbReference>
<dbReference type="InterPro" id="IPR052940">
    <property type="entry name" value="Carb_Esterase_6"/>
</dbReference>
<dbReference type="InterPro" id="IPR005181">
    <property type="entry name" value="SASA"/>
</dbReference>
<proteinExistence type="predicted"/>
<accession>A0AAJ3U1H2</accession>
<keyword evidence="1" id="KW-0378">Hydrolase</keyword>
<dbReference type="Pfam" id="PF03629">
    <property type="entry name" value="SASA"/>
    <property type="match status" value="1"/>
</dbReference>
<name>A0AAJ3U1H2_ECOLX</name>
<dbReference type="PANTHER" id="PTHR31988:SF19">
    <property type="entry name" value="9-O-ACETYL-N-ACETYLNEURAMINIC ACID DEACETYLASE-RELATED"/>
    <property type="match status" value="1"/>
</dbReference>
<dbReference type="Gene3D" id="3.40.50.1110">
    <property type="entry name" value="SGNH hydrolase"/>
    <property type="match status" value="1"/>
</dbReference>
<dbReference type="EMBL" id="ADJX01000001">
    <property type="protein sequence ID" value="OSL50691.1"/>
    <property type="molecule type" value="Genomic_DNA"/>
</dbReference>
<organism evidence="3 4">
    <name type="scientific">Escherichia coli H605</name>
    <dbReference type="NCBI Taxonomy" id="656410"/>
    <lineage>
        <taxon>Bacteria</taxon>
        <taxon>Pseudomonadati</taxon>
        <taxon>Pseudomonadota</taxon>
        <taxon>Gammaproteobacteria</taxon>
        <taxon>Enterobacterales</taxon>
        <taxon>Enterobacteriaceae</taxon>
        <taxon>Escherichia</taxon>
    </lineage>
</organism>
<feature type="domain" description="Sialate O-acetylesterase" evidence="2">
    <location>
        <begin position="88"/>
        <end position="222"/>
    </location>
</feature>
<dbReference type="SUPFAM" id="SSF52266">
    <property type="entry name" value="SGNH hydrolase"/>
    <property type="match status" value="1"/>
</dbReference>
<comment type="caution">
    <text evidence="3">The sequence shown here is derived from an EMBL/GenBank/DDBJ whole genome shotgun (WGS) entry which is preliminary data.</text>
</comment>
<evidence type="ECO:0000256" key="1">
    <source>
        <dbReference type="ARBA" id="ARBA00022801"/>
    </source>
</evidence>
<dbReference type="AlphaFoldDB" id="A0AAJ3U1H2"/>
<reference evidence="3 4" key="1">
    <citation type="submission" date="2010-04" db="EMBL/GenBank/DDBJ databases">
        <title>The Genome Sequence of Escherichia coli H605.</title>
        <authorList>
            <consortium name="The Broad Institute Genome Sequencing Platform"/>
            <consortium name="The Broad Institute Genome Sequencing Center for Infectious Disease"/>
            <person name="Feldgarden M."/>
            <person name="Gordon D.M."/>
            <person name="Johnson J.R."/>
            <person name="Johnston B.D."/>
            <person name="Young S."/>
            <person name="Zeng Q."/>
            <person name="Koehrsen M."/>
            <person name="Alvarado L."/>
            <person name="Berlin A.M."/>
            <person name="Borenstein D."/>
            <person name="Chapman S.B."/>
            <person name="Chen Z."/>
            <person name="Engels R."/>
            <person name="Freedman E."/>
            <person name="Gellesch M."/>
            <person name="Goldberg J."/>
            <person name="Griggs A."/>
            <person name="Gujja S."/>
            <person name="Heilman E.R."/>
            <person name="Heiman D.I."/>
            <person name="Hepburn T.A."/>
            <person name="Howarth C."/>
            <person name="Jen D."/>
            <person name="Larson L."/>
            <person name="Mehta T."/>
            <person name="Park D."/>
            <person name="Pearson M."/>
            <person name="Richards J."/>
            <person name="Roberts A."/>
            <person name="Saif S."/>
            <person name="Shea T.D."/>
            <person name="Shenoy N."/>
            <person name="Sisk P."/>
            <person name="Stolte C."/>
            <person name="Sykes S.N."/>
            <person name="Walk T."/>
            <person name="White J."/>
            <person name="Yandava C."/>
            <person name="Haas B."/>
            <person name="Henn M.R."/>
            <person name="Nusbaum C."/>
            <person name="Birren B."/>
        </authorList>
    </citation>
    <scope>NUCLEOTIDE SEQUENCE [LARGE SCALE GENOMIC DNA]</scope>
    <source>
        <strain evidence="3 4">H605</strain>
    </source>
</reference>
<protein>
    <recommendedName>
        <fullName evidence="2">Sialate O-acetylesterase domain-containing protein</fullName>
    </recommendedName>
</protein>
<evidence type="ECO:0000313" key="4">
    <source>
        <dbReference type="Proteomes" id="UP000243401"/>
    </source>
</evidence>